<accession>X1SXI3</accession>
<comment type="caution">
    <text evidence="1">The sequence shown here is derived from an EMBL/GenBank/DDBJ whole genome shotgun (WGS) entry which is preliminary data.</text>
</comment>
<reference evidence="1" key="1">
    <citation type="journal article" date="2014" name="Front. Microbiol.">
        <title>High frequency of phylogenetically diverse reductive dehalogenase-homologous genes in deep subseafloor sedimentary metagenomes.</title>
        <authorList>
            <person name="Kawai M."/>
            <person name="Futagami T."/>
            <person name="Toyoda A."/>
            <person name="Takaki Y."/>
            <person name="Nishi S."/>
            <person name="Hori S."/>
            <person name="Arai W."/>
            <person name="Tsubouchi T."/>
            <person name="Morono Y."/>
            <person name="Uchiyama I."/>
            <person name="Ito T."/>
            <person name="Fujiyama A."/>
            <person name="Inagaki F."/>
            <person name="Takami H."/>
        </authorList>
    </citation>
    <scope>NUCLEOTIDE SEQUENCE</scope>
    <source>
        <strain evidence="1">Expedition CK06-06</strain>
    </source>
</reference>
<dbReference type="SUPFAM" id="SSF53448">
    <property type="entry name" value="Nucleotide-diphospho-sugar transferases"/>
    <property type="match status" value="1"/>
</dbReference>
<name>X1SXI3_9ZZZZ</name>
<gene>
    <name evidence="1" type="ORF">S12H4_04093</name>
</gene>
<organism evidence="1">
    <name type="scientific">marine sediment metagenome</name>
    <dbReference type="NCBI Taxonomy" id="412755"/>
    <lineage>
        <taxon>unclassified sequences</taxon>
        <taxon>metagenomes</taxon>
        <taxon>ecological metagenomes</taxon>
    </lineage>
</organism>
<dbReference type="AlphaFoldDB" id="X1SXI3"/>
<protein>
    <submittedName>
        <fullName evidence="1">Uncharacterized protein</fullName>
    </submittedName>
</protein>
<evidence type="ECO:0000313" key="1">
    <source>
        <dbReference type="EMBL" id="GAI72509.1"/>
    </source>
</evidence>
<sequence>MFTNDYTWFAPDCIERHWDAYNKLEGKYAVTGFRINMDGFKVVDGLNTLYAFGSEIKSEPNGKVTFVDDRAKYRGRELLGYYEISPLFVFNDNSSIPLEVALELNGFDTHFDGGLGYLDIDFFSRAFLLGCRALIDFNNVVIEVKSNHIEKGGNFRTLEENRDYHFRNIDAIRNGKKDIGADNPYSLRGLRCIFGVSKDAERKQAASSLPVF</sequence>
<dbReference type="InterPro" id="IPR029044">
    <property type="entry name" value="Nucleotide-diphossugar_trans"/>
</dbReference>
<proteinExistence type="predicted"/>
<dbReference type="EMBL" id="BARW01001220">
    <property type="protein sequence ID" value="GAI72509.1"/>
    <property type="molecule type" value="Genomic_DNA"/>
</dbReference>
<dbReference type="Gene3D" id="3.90.550.10">
    <property type="entry name" value="Spore Coat Polysaccharide Biosynthesis Protein SpsA, Chain A"/>
    <property type="match status" value="1"/>
</dbReference>